<accession>A0A5D4NVN4</accession>
<evidence type="ECO:0000256" key="4">
    <source>
        <dbReference type="ARBA" id="ARBA00022840"/>
    </source>
</evidence>
<evidence type="ECO:0000313" key="6">
    <source>
        <dbReference type="EMBL" id="TYS17508.1"/>
    </source>
</evidence>
<dbReference type="Proteomes" id="UP000322267">
    <property type="component" value="Unassembled WGS sequence"/>
</dbReference>
<organism evidence="6 7">
    <name type="scientific">Rossellomorea vietnamensis</name>
    <dbReference type="NCBI Taxonomy" id="218284"/>
    <lineage>
        <taxon>Bacteria</taxon>
        <taxon>Bacillati</taxon>
        <taxon>Bacillota</taxon>
        <taxon>Bacilli</taxon>
        <taxon>Bacillales</taxon>
        <taxon>Bacillaceae</taxon>
        <taxon>Rossellomorea</taxon>
    </lineage>
</organism>
<evidence type="ECO:0000256" key="2">
    <source>
        <dbReference type="ARBA" id="ARBA00022448"/>
    </source>
</evidence>
<keyword evidence="3" id="KW-0547">Nucleotide-binding</keyword>
<comment type="similarity">
    <text evidence="1">Belongs to the ABC transporter superfamily.</text>
</comment>
<dbReference type="OrthoDB" id="9791546at2"/>
<dbReference type="PROSITE" id="PS00211">
    <property type="entry name" value="ABC_TRANSPORTER_1"/>
    <property type="match status" value="1"/>
</dbReference>
<reference evidence="6 7" key="1">
    <citation type="submission" date="2019-08" db="EMBL/GenBank/DDBJ databases">
        <title>Bacillus genomes from the desert of Cuatro Cienegas, Coahuila.</title>
        <authorList>
            <person name="Olmedo-Alvarez G."/>
        </authorList>
    </citation>
    <scope>NUCLEOTIDE SEQUENCE [LARGE SCALE GENOMIC DNA]</scope>
    <source>
        <strain evidence="6 7">CH34_1T</strain>
    </source>
</reference>
<gene>
    <name evidence="6" type="ORF">FZC78_06420</name>
</gene>
<dbReference type="GO" id="GO:0022857">
    <property type="term" value="F:transmembrane transporter activity"/>
    <property type="evidence" value="ECO:0007669"/>
    <property type="project" value="UniProtKB-ARBA"/>
</dbReference>
<dbReference type="CDD" id="cd03255">
    <property type="entry name" value="ABC_MJ0796_LolCDE_FtsE"/>
    <property type="match status" value="1"/>
</dbReference>
<dbReference type="InterPro" id="IPR003593">
    <property type="entry name" value="AAA+_ATPase"/>
</dbReference>
<dbReference type="Pfam" id="PF00005">
    <property type="entry name" value="ABC_tran"/>
    <property type="match status" value="1"/>
</dbReference>
<dbReference type="EMBL" id="VTEI01000003">
    <property type="protein sequence ID" value="TYS17508.1"/>
    <property type="molecule type" value="Genomic_DNA"/>
</dbReference>
<evidence type="ECO:0000259" key="5">
    <source>
        <dbReference type="PROSITE" id="PS50893"/>
    </source>
</evidence>
<evidence type="ECO:0000256" key="1">
    <source>
        <dbReference type="ARBA" id="ARBA00005417"/>
    </source>
</evidence>
<dbReference type="SMART" id="SM00382">
    <property type="entry name" value="AAA"/>
    <property type="match status" value="1"/>
</dbReference>
<dbReference type="PROSITE" id="PS50893">
    <property type="entry name" value="ABC_TRANSPORTER_2"/>
    <property type="match status" value="1"/>
</dbReference>
<keyword evidence="4 6" id="KW-0067">ATP-binding</keyword>
<dbReference type="GO" id="GO:0005524">
    <property type="term" value="F:ATP binding"/>
    <property type="evidence" value="ECO:0007669"/>
    <property type="project" value="UniProtKB-KW"/>
</dbReference>
<dbReference type="InterPro" id="IPR003439">
    <property type="entry name" value="ABC_transporter-like_ATP-bd"/>
</dbReference>
<sequence length="224" mass="24732">MNKDFVLAQVTKEFKGEGFTTAAIQSISIVIPHNQITAVIGPSGSGKSTLLSLLGALDKPSNGSIHYGNEHLNKYKAKQLSKFRYEEIGFVFQQFHLLPTLTALENVLSPLFPHKRDPSKDKEARELLKQVGLSGKEGFLPSQLSGGQQQRVAIARALINNPSWILADEPTGNLDSVSSENIMKLLLDIQKENQCGVIMVTHDKKIAERADRIIEFQDGKILEV</sequence>
<feature type="domain" description="ABC transporter" evidence="5">
    <location>
        <begin position="5"/>
        <end position="224"/>
    </location>
</feature>
<dbReference type="GO" id="GO:0016887">
    <property type="term" value="F:ATP hydrolysis activity"/>
    <property type="evidence" value="ECO:0007669"/>
    <property type="project" value="InterPro"/>
</dbReference>
<dbReference type="SUPFAM" id="SSF52540">
    <property type="entry name" value="P-loop containing nucleoside triphosphate hydrolases"/>
    <property type="match status" value="1"/>
</dbReference>
<dbReference type="PANTHER" id="PTHR42798:SF7">
    <property type="entry name" value="ALPHA-D-RIBOSE 1-METHYLPHOSPHONATE 5-TRIPHOSPHATE SYNTHASE SUBUNIT PHNL"/>
    <property type="match status" value="1"/>
</dbReference>
<dbReference type="GO" id="GO:0098796">
    <property type="term" value="C:membrane protein complex"/>
    <property type="evidence" value="ECO:0007669"/>
    <property type="project" value="UniProtKB-ARBA"/>
</dbReference>
<dbReference type="PANTHER" id="PTHR42798">
    <property type="entry name" value="LIPOPROTEIN-RELEASING SYSTEM ATP-BINDING PROTEIN LOLD"/>
    <property type="match status" value="1"/>
</dbReference>
<evidence type="ECO:0000256" key="3">
    <source>
        <dbReference type="ARBA" id="ARBA00022741"/>
    </source>
</evidence>
<dbReference type="InterPro" id="IPR017871">
    <property type="entry name" value="ABC_transporter-like_CS"/>
</dbReference>
<evidence type="ECO:0000313" key="7">
    <source>
        <dbReference type="Proteomes" id="UP000322267"/>
    </source>
</evidence>
<dbReference type="Gene3D" id="3.40.50.300">
    <property type="entry name" value="P-loop containing nucleotide triphosphate hydrolases"/>
    <property type="match status" value="1"/>
</dbReference>
<keyword evidence="2" id="KW-0813">Transport</keyword>
<proteinExistence type="inferred from homology"/>
<dbReference type="RefSeq" id="WP_148938846.1">
    <property type="nucleotide sequence ID" value="NZ_VTEI01000003.1"/>
</dbReference>
<protein>
    <submittedName>
        <fullName evidence="6">ABC transporter ATP-binding protein</fullName>
    </submittedName>
</protein>
<dbReference type="InterPro" id="IPR017911">
    <property type="entry name" value="MacB-like_ATP-bd"/>
</dbReference>
<dbReference type="InterPro" id="IPR027417">
    <property type="entry name" value="P-loop_NTPase"/>
</dbReference>
<dbReference type="FunFam" id="3.40.50.300:FF:000032">
    <property type="entry name" value="Export ABC transporter ATP-binding protein"/>
    <property type="match status" value="1"/>
</dbReference>
<dbReference type="AlphaFoldDB" id="A0A5D4NVN4"/>
<comment type="caution">
    <text evidence="6">The sequence shown here is derived from an EMBL/GenBank/DDBJ whole genome shotgun (WGS) entry which is preliminary data.</text>
</comment>
<name>A0A5D4NVN4_9BACI</name>